<dbReference type="OrthoDB" id="46262at2157"/>
<dbReference type="KEGG" id="abri:DFR85_13235"/>
<proteinExistence type="predicted"/>
<evidence type="ECO:0000313" key="2">
    <source>
        <dbReference type="Proteomes" id="UP000248044"/>
    </source>
</evidence>
<name>A0A2U9IHG4_9CREN</name>
<evidence type="ECO:0000313" key="1">
    <source>
        <dbReference type="EMBL" id="AWR95415.1"/>
    </source>
</evidence>
<protein>
    <submittedName>
        <fullName evidence="1">Uncharacterized protein</fullName>
    </submittedName>
</protein>
<reference evidence="1 2" key="1">
    <citation type="submission" date="2018-05" db="EMBL/GenBank/DDBJ databases">
        <title>Complete Genome Sequences of Extremely Thermoacidophilic, Metal-Mobilizing Type-Strain Members of the Archaeal Family Sulfolobaceae: Acidianus brierleyi DSM-1651T, Acidianus sulfidivorans DSM-18786T, Metallosphaera hakonensis DSM-7519T, and Metallosphaera prunae DSM-10039T.</title>
        <authorList>
            <person name="Counts J.A."/>
            <person name="Kelly R.M."/>
        </authorList>
    </citation>
    <scope>NUCLEOTIDE SEQUENCE [LARGE SCALE GENOMIC DNA]</scope>
    <source>
        <strain evidence="1 2">DSM 1651</strain>
    </source>
</reference>
<dbReference type="GeneID" id="36833137"/>
<dbReference type="EMBL" id="CP029289">
    <property type="protein sequence ID" value="AWR95415.1"/>
    <property type="molecule type" value="Genomic_DNA"/>
</dbReference>
<gene>
    <name evidence="1" type="ORF">DFR85_13235</name>
</gene>
<dbReference type="AlphaFoldDB" id="A0A2U9IHG4"/>
<keyword evidence="2" id="KW-1185">Reference proteome</keyword>
<sequence>MKCAVIPINRSDFTFESSFSSIVRTYELFKPEKILILYADFNDVHLQKLKDLLDELKGKGIDIKCVKLTMESFEDFKKLIEEETKGCEKTYLVPTSGANIVAVYLTLLHSQIHPLVNYLFSFGSWIRYYYPFVPRSLENVLILGDKKPNTVNLDLNLDSYLDDTVFTRIIEMGAEKLNKKLSIENDDLYLKLKGKEILSTDHPNYNKTLKELSIIFDHAQNILTLSGAYDIIVDDKKIEDISYGRTLIIDTNLIYYGIHSHEIRDIVIPYCVHNEVLFNVNKKESFSDALFYVYDSLREKSRMIPSESTICDVAIPKIEPDLIRGSLVVTADKWAYERWKKLAISSYTDLKLAHLGKERKDYVNVSNVIFNLAAILCLMKTSEIEVCWKSNGCVKIDCKDGVKID</sequence>
<dbReference type="Proteomes" id="UP000248044">
    <property type="component" value="Chromosome"/>
</dbReference>
<dbReference type="RefSeq" id="WP_110271293.1">
    <property type="nucleotide sequence ID" value="NZ_CP029289.2"/>
</dbReference>
<accession>A0A2U9IHG4</accession>
<organism evidence="1 2">
    <name type="scientific">Acidianus brierleyi</name>
    <dbReference type="NCBI Taxonomy" id="41673"/>
    <lineage>
        <taxon>Archaea</taxon>
        <taxon>Thermoproteota</taxon>
        <taxon>Thermoprotei</taxon>
        <taxon>Sulfolobales</taxon>
        <taxon>Sulfolobaceae</taxon>
        <taxon>Acidianus</taxon>
    </lineage>
</organism>